<evidence type="ECO:0000313" key="2">
    <source>
        <dbReference type="EMBL" id="PAP97565.1"/>
    </source>
</evidence>
<evidence type="ECO:0000313" key="3">
    <source>
        <dbReference type="Proteomes" id="UP000216215"/>
    </source>
</evidence>
<name>A0AB36QYE5_9HYPH</name>
<gene>
    <name evidence="2" type="ORF">CIT25_35250</name>
</gene>
<evidence type="ECO:0000256" key="1">
    <source>
        <dbReference type="SAM" id="MobiDB-lite"/>
    </source>
</evidence>
<reference evidence="3" key="1">
    <citation type="submission" date="2017-08" db="EMBL/GenBank/DDBJ databases">
        <title>Mesorhizobium wenxinae sp. nov., a novel rhizobial species isolated from root nodules of chickpea (Cicer arietinum L.).</title>
        <authorList>
            <person name="Zhang J."/>
        </authorList>
    </citation>
    <scope>NUCLEOTIDE SEQUENCE [LARGE SCALE GENOMIC DNA]</scope>
    <source>
        <strain evidence="3">USDA 3392</strain>
    </source>
</reference>
<dbReference type="InterPro" id="IPR009841">
    <property type="entry name" value="VirC2"/>
</dbReference>
<dbReference type="EMBL" id="NPKI01000052">
    <property type="protein sequence ID" value="PAP97565.1"/>
    <property type="molecule type" value="Genomic_DNA"/>
</dbReference>
<dbReference type="GO" id="GO:0006355">
    <property type="term" value="P:regulation of DNA-templated transcription"/>
    <property type="evidence" value="ECO:0007669"/>
    <property type="project" value="InterPro"/>
</dbReference>
<sequence>MGIRKPAVSMQEARRLAAGQSGRSFQGSMLASLNPPVAIAPIEPTGRQTGNRIVPARALPARRTVLLSNERHDADPKVQVFLSAALPARGISATFDALSAESRPAKVLQMILQRALDDYELMLSNGSFAEIAPAYSVEEPLAIVATSRMMPRRLVDIALAHFDPLGFKSARAFGRIIASSALCIFFDNEKKATHRQR</sequence>
<dbReference type="Gene3D" id="1.10.1220.190">
    <property type="entry name" value="VirC2, RHH domain"/>
    <property type="match status" value="1"/>
</dbReference>
<feature type="region of interest" description="Disordered" evidence="1">
    <location>
        <begin position="1"/>
        <end position="21"/>
    </location>
</feature>
<proteinExistence type="predicted"/>
<keyword evidence="3" id="KW-1185">Reference proteome</keyword>
<accession>A0AB36QYE5</accession>
<dbReference type="InterPro" id="IPR038473">
    <property type="entry name" value="VirC2_C_sf"/>
</dbReference>
<dbReference type="NCBIfam" id="NF010436">
    <property type="entry name" value="PRK13862.1"/>
    <property type="match status" value="1"/>
</dbReference>
<dbReference type="InterPro" id="IPR010985">
    <property type="entry name" value="Ribbon_hlx_hlx"/>
</dbReference>
<protein>
    <submittedName>
        <fullName evidence="2">Virulence protein</fullName>
    </submittedName>
</protein>
<organism evidence="2 3">
    <name type="scientific">Mesorhizobium mediterraneum</name>
    <dbReference type="NCBI Taxonomy" id="43617"/>
    <lineage>
        <taxon>Bacteria</taxon>
        <taxon>Pseudomonadati</taxon>
        <taxon>Pseudomonadota</taxon>
        <taxon>Alphaproteobacteria</taxon>
        <taxon>Hyphomicrobiales</taxon>
        <taxon>Phyllobacteriaceae</taxon>
        <taxon>Mesorhizobium</taxon>
    </lineage>
</organism>
<dbReference type="RefSeq" id="WP_095489703.1">
    <property type="nucleotide sequence ID" value="NZ_CP088152.1"/>
</dbReference>
<comment type="caution">
    <text evidence="2">The sequence shown here is derived from an EMBL/GenBank/DDBJ whole genome shotgun (WGS) entry which is preliminary data.</text>
</comment>
<dbReference type="SUPFAM" id="SSF47598">
    <property type="entry name" value="Ribbon-helix-helix"/>
    <property type="match status" value="1"/>
</dbReference>
<dbReference type="Pfam" id="PF07181">
    <property type="entry name" value="VirC2"/>
    <property type="match status" value="1"/>
</dbReference>
<dbReference type="Proteomes" id="UP000216215">
    <property type="component" value="Unassembled WGS sequence"/>
</dbReference>
<dbReference type="AlphaFoldDB" id="A0AB36QYE5"/>